<organism evidence="1 2">
    <name type="scientific">Acrocarpospora phusangensis</name>
    <dbReference type="NCBI Taxonomy" id="1070424"/>
    <lineage>
        <taxon>Bacteria</taxon>
        <taxon>Bacillati</taxon>
        <taxon>Actinomycetota</taxon>
        <taxon>Actinomycetes</taxon>
        <taxon>Streptosporangiales</taxon>
        <taxon>Streptosporangiaceae</taxon>
        <taxon>Acrocarpospora</taxon>
    </lineage>
</organism>
<dbReference type="RefSeq" id="WP_204043861.1">
    <property type="nucleotide sequence ID" value="NZ_BOOA01000051.1"/>
</dbReference>
<proteinExistence type="predicted"/>
<keyword evidence="2" id="KW-1185">Reference proteome</keyword>
<accession>A0A919QG04</accession>
<dbReference type="EMBL" id="BOOA01000051">
    <property type="protein sequence ID" value="GIH27201.1"/>
    <property type="molecule type" value="Genomic_DNA"/>
</dbReference>
<gene>
    <name evidence="1" type="ORF">Aph01nite_55110</name>
</gene>
<evidence type="ECO:0000313" key="1">
    <source>
        <dbReference type="EMBL" id="GIH27201.1"/>
    </source>
</evidence>
<name>A0A919QG04_9ACTN</name>
<sequence length="627" mass="67612">MHSGVSDGQVALNALLEALKNARSGALTTRQQRLAHLATMREQLTAAVQAYASSHDAEGAEVFVRSLVAWINACPVTSAALASATLDQNDVQQLAPAWEAAFEEYLGVLVQQLGTAGPLTPAVRPWRTWILAGIRRSAVTIGVDAGNRIRVCALTDPRLVRCRRQAVYLLLEKGNGAPLVIHKVPLPAYQLGDEDLTGALKERNVAVDLAFVPAAESRAVVRAVFAADSTGAIAQAGPGFVWPLTIPVPGGFVRYELVVGAGQPGKKVRPERLGEVADWPLPAYLTGVPGLQGRKDALQRTFRLAALDDRRATQWTAGELGRVAAAFARMPAHATDALRGAALVRDGDATAARNGVTHGGYTHNGYDALDNGDQLSPPPHAHYYNVAFDPHDRRSCGPPGDAGSGGDFTLLHELGHVVSFCPRTTLLADRNALVRSCEPKLDDLLARAKRLVAVDDRPAVVTWTKLLDQHVSASSHQWDAAETLCDALHACDAQRIAQAVTVYRGKQQAAATASDQLRDAAVNLDLVLPATDRDAVRITGEQLSQNAIPDTMIGMTRRLYDFVRYAAAVEFTPFTDYGHSSNEEFFAETLALFGSDRERLFELNWRVCRWLEDGYPGPTGYNPDPLG</sequence>
<evidence type="ECO:0000313" key="2">
    <source>
        <dbReference type="Proteomes" id="UP000640052"/>
    </source>
</evidence>
<reference evidence="1" key="1">
    <citation type="submission" date="2021-01" db="EMBL/GenBank/DDBJ databases">
        <title>Whole genome shotgun sequence of Acrocarpospora phusangensis NBRC 108782.</title>
        <authorList>
            <person name="Komaki H."/>
            <person name="Tamura T."/>
        </authorList>
    </citation>
    <scope>NUCLEOTIDE SEQUENCE</scope>
    <source>
        <strain evidence="1">NBRC 108782</strain>
    </source>
</reference>
<dbReference type="AlphaFoldDB" id="A0A919QG04"/>
<comment type="caution">
    <text evidence="1">The sequence shown here is derived from an EMBL/GenBank/DDBJ whole genome shotgun (WGS) entry which is preliminary data.</text>
</comment>
<protein>
    <submittedName>
        <fullName evidence="1">Uncharacterized protein</fullName>
    </submittedName>
</protein>
<dbReference type="Proteomes" id="UP000640052">
    <property type="component" value="Unassembled WGS sequence"/>
</dbReference>